<dbReference type="InterPro" id="IPR050498">
    <property type="entry name" value="Ycf3"/>
</dbReference>
<feature type="repeat" description="TPR" evidence="3">
    <location>
        <begin position="416"/>
        <end position="449"/>
    </location>
</feature>
<dbReference type="SMART" id="SM00028">
    <property type="entry name" value="TPR"/>
    <property type="match status" value="13"/>
</dbReference>
<keyword evidence="1" id="KW-0677">Repeat</keyword>
<dbReference type="Pfam" id="PF13432">
    <property type="entry name" value="TPR_16"/>
    <property type="match status" value="2"/>
</dbReference>
<feature type="repeat" description="TPR" evidence="3">
    <location>
        <begin position="347"/>
        <end position="380"/>
    </location>
</feature>
<dbReference type="SUPFAM" id="SSF48452">
    <property type="entry name" value="TPR-like"/>
    <property type="match status" value="3"/>
</dbReference>
<dbReference type="Gene3D" id="1.25.40.10">
    <property type="entry name" value="Tetratricopeptide repeat domain"/>
    <property type="match status" value="8"/>
</dbReference>
<dbReference type="PROSITE" id="PS50293">
    <property type="entry name" value="TPR_REGION"/>
    <property type="match status" value="2"/>
</dbReference>
<dbReference type="Proteomes" id="UP000248272">
    <property type="component" value="Unassembled WGS sequence"/>
</dbReference>
<organism evidence="4 5">
    <name type="scientific">Microcystis aeruginosa Sj</name>
    <dbReference type="NCBI Taxonomy" id="1979544"/>
    <lineage>
        <taxon>Bacteria</taxon>
        <taxon>Bacillati</taxon>
        <taxon>Cyanobacteriota</taxon>
        <taxon>Cyanophyceae</taxon>
        <taxon>Oscillatoriophycideae</taxon>
        <taxon>Chroococcales</taxon>
        <taxon>Microcystaceae</taxon>
        <taxon>Microcystis</taxon>
    </lineage>
</organism>
<evidence type="ECO:0000313" key="5">
    <source>
        <dbReference type="Proteomes" id="UP000248272"/>
    </source>
</evidence>
<keyword evidence="2 3" id="KW-0802">TPR repeat</keyword>
<feature type="repeat" description="TPR" evidence="3">
    <location>
        <begin position="619"/>
        <end position="652"/>
    </location>
</feature>
<evidence type="ECO:0000256" key="2">
    <source>
        <dbReference type="ARBA" id="ARBA00022803"/>
    </source>
</evidence>
<dbReference type="InterPro" id="IPR011990">
    <property type="entry name" value="TPR-like_helical_dom_sf"/>
</dbReference>
<feature type="repeat" description="TPR" evidence="3">
    <location>
        <begin position="212"/>
        <end position="245"/>
    </location>
</feature>
<dbReference type="PROSITE" id="PS50005">
    <property type="entry name" value="TPR"/>
    <property type="match status" value="6"/>
</dbReference>
<reference evidence="4 5" key="1">
    <citation type="journal article" date="2018" name="Front. Microbiol.">
        <title>Adaptation of the Freshwater Bloom-Forming Cyanobacterium Microcystis aeruginosa to Brackish Water Is Driven by Recent Horizontal Transfer of Sucrose Genes.</title>
        <authorList>
            <person name="Tanabe Y."/>
            <person name="Hodoki Y."/>
            <person name="Sano T."/>
            <person name="Tada K."/>
            <person name="Watanabe M.M."/>
        </authorList>
    </citation>
    <scope>NUCLEOTIDE SEQUENCE [LARGE SCALE GENOMIC DNA]</scope>
    <source>
        <strain evidence="4 5">Sj</strain>
    </source>
</reference>
<dbReference type="Pfam" id="PF13181">
    <property type="entry name" value="TPR_8"/>
    <property type="match status" value="3"/>
</dbReference>
<accession>A0A2Z6UKM4</accession>
<dbReference type="AlphaFoldDB" id="A0A2Z6UKM4"/>
<evidence type="ECO:0000313" key="4">
    <source>
        <dbReference type="EMBL" id="GBL08986.1"/>
    </source>
</evidence>
<dbReference type="GO" id="GO:0046813">
    <property type="term" value="P:receptor-mediated virion attachment to host cell"/>
    <property type="evidence" value="ECO:0007669"/>
    <property type="project" value="TreeGrafter"/>
</dbReference>
<dbReference type="InterPro" id="IPR019734">
    <property type="entry name" value="TPR_rpt"/>
</dbReference>
<protein>
    <submittedName>
        <fullName evidence="4">Photosystem I assembly protein Ycf3</fullName>
    </submittedName>
</protein>
<evidence type="ECO:0000256" key="3">
    <source>
        <dbReference type="PROSITE-ProRule" id="PRU00339"/>
    </source>
</evidence>
<dbReference type="GO" id="GO:0009279">
    <property type="term" value="C:cell outer membrane"/>
    <property type="evidence" value="ECO:0007669"/>
    <property type="project" value="TreeGrafter"/>
</dbReference>
<comment type="caution">
    <text evidence="4">The sequence shown here is derived from an EMBL/GenBank/DDBJ whole genome shotgun (WGS) entry which is preliminary data.</text>
</comment>
<proteinExistence type="predicted"/>
<name>A0A2Z6UKM4_MICAE</name>
<dbReference type="PANTHER" id="PTHR44858">
    <property type="entry name" value="TETRATRICOPEPTIDE REPEAT PROTEIN 6"/>
    <property type="match status" value="1"/>
</dbReference>
<dbReference type="EMBL" id="BDSG01000007">
    <property type="protein sequence ID" value="GBL08986.1"/>
    <property type="molecule type" value="Genomic_DNA"/>
</dbReference>
<feature type="repeat" description="TPR" evidence="3">
    <location>
        <begin position="687"/>
        <end position="720"/>
    </location>
</feature>
<feature type="repeat" description="TPR" evidence="3">
    <location>
        <begin position="555"/>
        <end position="588"/>
    </location>
</feature>
<dbReference type="RefSeq" id="WP_253256812.1">
    <property type="nucleotide sequence ID" value="NZ_BDSG01000007.1"/>
</dbReference>
<dbReference type="Pfam" id="PF13414">
    <property type="entry name" value="TPR_11"/>
    <property type="match status" value="1"/>
</dbReference>
<sequence length="748" mass="85381">MPQQSLITKTLTAQAITPPAQNSLNVKLFRKILLLSPLLFWELLGLAVSSVKAVENLQCPVISREEVDTNALKREIANYSATLRVYPSDPSTIRLYLQRGMAREKINDQKGAIDDFSQYIWYSNYNAPGFKDRELLAQAYYQRGVLNLAMAKEQHQLKLLEAARSDFQQAFKYNPNKSEVYFNLAVIASLLGHHSLSLDYYQRFIGYETENYRGYYHRGQLYSQWGNYAEAIKDYDLAILYKPDLIEGYYNRAIALEKIGGKRATFKDYKIVLKCSPNLFLAKNAPSSYQNRARVQIEIADEEVELANLSNNSPQGYQTAIEYYNGAIKDLELFIRFNPNYDKLPHARAFLKRGYAHLRLNNNQGAIQDYNQAIYLQPQDAKAYVYRGLMRANKYQEYAGALEDFSAAVARDRNDAAAYYHRGLVLYKLGRYQEAVDNYNIALAQDDRINTPSFTYRSVCSENIRESANKNYFYNSQETDFRPNYNVSCHAQARGDAYFALRNFAAAERDYTTYLLAYPNDPEAYHKRANARFEKGDKQGAIKDYNVFLEKVRDARIFYSRGNSSADVGDDQGAITDYLQSLSINPIDVTAYSNRGNARTDTATIPDNVQVTPRISENPIAYNNRGIIRRQTGDKEGALEDLDKAISLNSNNPIAYNNRGVIRFDLGNNDGALEDLNMAIALQSNYAEAYYNRGLVREKMGDKKEAITDYKLAITYQPNYGEAYYNLALATYDDKNPKLNGFYFGSPI</sequence>
<evidence type="ECO:0000256" key="1">
    <source>
        <dbReference type="ARBA" id="ARBA00022737"/>
    </source>
</evidence>
<dbReference type="PANTHER" id="PTHR44858:SF1">
    <property type="entry name" value="UDP-N-ACETYLGLUCOSAMINE--PEPTIDE N-ACETYLGLUCOSAMINYLTRANSFERASE SPINDLY-RELATED"/>
    <property type="match status" value="1"/>
</dbReference>
<gene>
    <name evidence="4" type="primary">ycf3_2</name>
    <name evidence="4" type="ORF">MSj_00463</name>
</gene>